<keyword evidence="4 6" id="KW-1133">Transmembrane helix</keyword>
<dbReference type="RefSeq" id="WP_182484030.1">
    <property type="nucleotide sequence ID" value="NZ_JACGWU010000001.1"/>
</dbReference>
<dbReference type="Gene3D" id="3.60.15.10">
    <property type="entry name" value="Ribonuclease Z/Hydroxyacylglutathione hydrolase-like"/>
    <property type="match status" value="1"/>
</dbReference>
<protein>
    <submittedName>
        <fullName evidence="8">Competence protein ComEC</fullName>
    </submittedName>
</protein>
<accession>A0A7W3JT66</accession>
<feature type="transmembrane region" description="Helical" evidence="6">
    <location>
        <begin position="270"/>
        <end position="288"/>
    </location>
</feature>
<dbReference type="Pfam" id="PF03772">
    <property type="entry name" value="Competence"/>
    <property type="match status" value="1"/>
</dbReference>
<dbReference type="PANTHER" id="PTHR30619">
    <property type="entry name" value="DNA INTERNALIZATION/COMPETENCE PROTEIN COMEC/REC2"/>
    <property type="match status" value="1"/>
</dbReference>
<dbReference type="SUPFAM" id="SSF56281">
    <property type="entry name" value="Metallo-hydrolase/oxidoreductase"/>
    <property type="match status" value="1"/>
</dbReference>
<dbReference type="InterPro" id="IPR004477">
    <property type="entry name" value="ComEC_N"/>
</dbReference>
<evidence type="ECO:0000256" key="5">
    <source>
        <dbReference type="ARBA" id="ARBA00023136"/>
    </source>
</evidence>
<feature type="transmembrane region" description="Helical" evidence="6">
    <location>
        <begin position="201"/>
        <end position="218"/>
    </location>
</feature>
<dbReference type="PANTHER" id="PTHR30619:SF1">
    <property type="entry name" value="RECOMBINATION PROTEIN 2"/>
    <property type="match status" value="1"/>
</dbReference>
<dbReference type="SMART" id="SM00849">
    <property type="entry name" value="Lactamase_B"/>
    <property type="match status" value="1"/>
</dbReference>
<evidence type="ECO:0000256" key="1">
    <source>
        <dbReference type="ARBA" id="ARBA00004651"/>
    </source>
</evidence>
<dbReference type="EMBL" id="JACGWU010000001">
    <property type="protein sequence ID" value="MBA8828637.1"/>
    <property type="molecule type" value="Genomic_DNA"/>
</dbReference>
<evidence type="ECO:0000256" key="2">
    <source>
        <dbReference type="ARBA" id="ARBA00022475"/>
    </source>
</evidence>
<evidence type="ECO:0000313" key="8">
    <source>
        <dbReference type="EMBL" id="MBA8828637.1"/>
    </source>
</evidence>
<dbReference type="NCBIfam" id="TIGR00360">
    <property type="entry name" value="ComEC_N-term"/>
    <property type="match status" value="1"/>
</dbReference>
<dbReference type="InterPro" id="IPR035681">
    <property type="entry name" value="ComA-like_MBL"/>
</dbReference>
<feature type="transmembrane region" description="Helical" evidence="6">
    <location>
        <begin position="79"/>
        <end position="101"/>
    </location>
</feature>
<keyword evidence="2" id="KW-1003">Cell membrane</keyword>
<name>A0A7W3JT66_9MICO</name>
<dbReference type="InterPro" id="IPR052159">
    <property type="entry name" value="Competence_DNA_uptake"/>
</dbReference>
<feature type="transmembrane region" description="Helical" evidence="6">
    <location>
        <begin position="300"/>
        <end position="321"/>
    </location>
</feature>
<keyword evidence="3 6" id="KW-0812">Transmembrane</keyword>
<gene>
    <name evidence="8" type="ORF">FB555_000708</name>
</gene>
<comment type="caution">
    <text evidence="8">The sequence shown here is derived from an EMBL/GenBank/DDBJ whole genome shotgun (WGS) entry which is preliminary data.</text>
</comment>
<keyword evidence="5 6" id="KW-0472">Membrane</keyword>
<feature type="transmembrane region" description="Helical" evidence="6">
    <location>
        <begin position="37"/>
        <end position="58"/>
    </location>
</feature>
<proteinExistence type="predicted"/>
<dbReference type="InterPro" id="IPR036866">
    <property type="entry name" value="RibonucZ/Hydroxyglut_hydro"/>
</dbReference>
<dbReference type="InterPro" id="IPR001279">
    <property type="entry name" value="Metallo-B-lactamas"/>
</dbReference>
<keyword evidence="9" id="KW-1185">Reference proteome</keyword>
<evidence type="ECO:0000256" key="4">
    <source>
        <dbReference type="ARBA" id="ARBA00022989"/>
    </source>
</evidence>
<reference evidence="8 9" key="1">
    <citation type="submission" date="2020-07" db="EMBL/GenBank/DDBJ databases">
        <title>Sequencing the genomes of 1000 actinobacteria strains.</title>
        <authorList>
            <person name="Klenk H.-P."/>
        </authorList>
    </citation>
    <scope>NUCLEOTIDE SEQUENCE [LARGE SCALE GENOMIC DNA]</scope>
    <source>
        <strain evidence="8 9">DSM 23737</strain>
    </source>
</reference>
<feature type="transmembrane region" description="Helical" evidence="6">
    <location>
        <begin position="247"/>
        <end position="264"/>
    </location>
</feature>
<comment type="subcellular location">
    <subcellularLocation>
        <location evidence="1">Cell membrane</location>
        <topology evidence="1">Multi-pass membrane protein</topology>
    </subcellularLocation>
</comment>
<organism evidence="8 9">
    <name type="scientific">Alpinimonas psychrophila</name>
    <dbReference type="NCBI Taxonomy" id="748908"/>
    <lineage>
        <taxon>Bacteria</taxon>
        <taxon>Bacillati</taxon>
        <taxon>Actinomycetota</taxon>
        <taxon>Actinomycetes</taxon>
        <taxon>Micrococcales</taxon>
        <taxon>Microbacteriaceae</taxon>
        <taxon>Alpinimonas</taxon>
    </lineage>
</organism>
<feature type="transmembrane region" description="Helical" evidence="6">
    <location>
        <begin position="390"/>
        <end position="410"/>
    </location>
</feature>
<dbReference type="AlphaFoldDB" id="A0A7W3JT66"/>
<evidence type="ECO:0000313" key="9">
    <source>
        <dbReference type="Proteomes" id="UP000524237"/>
    </source>
</evidence>
<sequence>MKADARLALPVLGAWAAVVALLAPNEGASPATLSGLTWLVAVIAALLAVVTTFTASRLKAPHFSSGTGAARDDNWVRGLLPAVALASFLTLALCLSILVHAPSHVDIKPWDKDPTGDYPWFLLWAQALREGLSGAASSLPGVGGQLIPGLAIGDTSAVSESLETAMKVVSLTHITAVSGANCVIVTASIMILGAKLGLSRTWRVTGAVLALTLFVVLITPEASVVRAAVMSTVVLITLAVGRPGTGLPLLSFAAVVMLIINPWWAIDFGFILSVSATAGLLVLARPLAQSLSRFMPQLPAMLISIPLAAQLACQPVIILLQPQIPTYGVLANVIAGPAAPLATVTGLVACLVLPFFAPLGHLLLWISWLPAQWIGQTAMVFSTLPSPSVAWLAGGPGVILASLTSVDIVVMLLHPRTPVRRLLGFSVILGTGIYVLSAFVGGLLFAARIPDDWIIAACDVGQGDAVLFRDGDSIALIDTGRKPEPLATCLNQLGITRIDLLILTHYDLDHVGGVAAVNGKVDSALVGTPQNAQENGIVEDLVVGGASVERGNKGDRGELGNSTWQVLWPAPDYPSMQDGNPGSITVRVETPRLTVIFLGDLGEDAQNALMRDAPIAAVDVVKVAHHGSGDQSYALYRRLEATLGIVSVGKENGYGHPTAKALDMLREVGTSVTRTDEHGLIVVSAHEGRLSVWSER</sequence>
<feature type="transmembrane region" description="Helical" evidence="6">
    <location>
        <begin position="422"/>
        <end position="447"/>
    </location>
</feature>
<evidence type="ECO:0000256" key="3">
    <source>
        <dbReference type="ARBA" id="ARBA00022692"/>
    </source>
</evidence>
<dbReference type="Pfam" id="PF00753">
    <property type="entry name" value="Lactamase_B"/>
    <property type="match status" value="1"/>
</dbReference>
<dbReference type="GO" id="GO:0005886">
    <property type="term" value="C:plasma membrane"/>
    <property type="evidence" value="ECO:0007669"/>
    <property type="project" value="UniProtKB-SubCell"/>
</dbReference>
<evidence type="ECO:0000256" key="6">
    <source>
        <dbReference type="SAM" id="Phobius"/>
    </source>
</evidence>
<dbReference type="Proteomes" id="UP000524237">
    <property type="component" value="Unassembled WGS sequence"/>
</dbReference>
<dbReference type="CDD" id="cd07731">
    <property type="entry name" value="ComA-like_MBL-fold"/>
    <property type="match status" value="1"/>
</dbReference>
<feature type="transmembrane region" description="Helical" evidence="6">
    <location>
        <begin position="333"/>
        <end position="355"/>
    </location>
</feature>
<feature type="transmembrane region" description="Helical" evidence="6">
    <location>
        <begin position="171"/>
        <end position="194"/>
    </location>
</feature>
<feature type="domain" description="Metallo-beta-lactamase" evidence="7">
    <location>
        <begin position="462"/>
        <end position="650"/>
    </location>
</feature>
<evidence type="ECO:0000259" key="7">
    <source>
        <dbReference type="SMART" id="SM00849"/>
    </source>
</evidence>